<dbReference type="EMBL" id="CP003273">
    <property type="protein sequence ID" value="AGL03514.1"/>
    <property type="molecule type" value="Genomic_DNA"/>
</dbReference>
<protein>
    <submittedName>
        <fullName evidence="9">Putative branched-chain amino acid permease (Azaleucine resistance)</fullName>
    </submittedName>
</protein>
<dbReference type="GO" id="GO:1903785">
    <property type="term" value="P:L-valine transmembrane transport"/>
    <property type="evidence" value="ECO:0007669"/>
    <property type="project" value="TreeGrafter"/>
</dbReference>
<sequence length="233" mass="25981">MKSKEKTKALKAAFPYTIPVFTGFIFLGIAYGILMNSKGYGFGWTVLMSLLAFAGSAQYVAITLLTSIFDPIYALLLTLMVNARHLFYGISMLDKYKGTGKLKPYLIFGLCDETFSIICSTEPPEGVNRNWFMFFITLLDHSYWVLGSALGGLLSYMVSFNTKGLDFVLTALFVVIFIGQWKTQKNHKPAVIGVLCSIICLVVFGQGNFIIPSMIAILVVLTLFRKKLAWEEV</sequence>
<keyword evidence="3" id="KW-0813">Transport</keyword>
<keyword evidence="6 8" id="KW-1133">Transmembrane helix</keyword>
<dbReference type="InterPro" id="IPR011606">
    <property type="entry name" value="Brnchd-chn_aa_trnsp_permease"/>
</dbReference>
<feature type="transmembrane region" description="Helical" evidence="8">
    <location>
        <begin position="72"/>
        <end position="90"/>
    </location>
</feature>
<evidence type="ECO:0000256" key="4">
    <source>
        <dbReference type="ARBA" id="ARBA00022475"/>
    </source>
</evidence>
<keyword evidence="4" id="KW-1003">Cell membrane</keyword>
<dbReference type="eggNOG" id="COG1296">
    <property type="taxonomic scope" value="Bacteria"/>
</dbReference>
<evidence type="ECO:0000256" key="6">
    <source>
        <dbReference type="ARBA" id="ARBA00022989"/>
    </source>
</evidence>
<dbReference type="Pfam" id="PF03591">
    <property type="entry name" value="AzlC"/>
    <property type="match status" value="1"/>
</dbReference>
<dbReference type="PANTHER" id="PTHR34979">
    <property type="entry name" value="INNER MEMBRANE PROTEIN YGAZ"/>
    <property type="match status" value="1"/>
</dbReference>
<accession>R4KLJ1</accession>
<dbReference type="OrthoDB" id="3181706at2"/>
<dbReference type="GO" id="GO:0005886">
    <property type="term" value="C:plasma membrane"/>
    <property type="evidence" value="ECO:0007669"/>
    <property type="project" value="UniProtKB-SubCell"/>
</dbReference>
<keyword evidence="10" id="KW-1185">Reference proteome</keyword>
<feature type="transmembrane region" description="Helical" evidence="8">
    <location>
        <begin position="12"/>
        <end position="34"/>
    </location>
</feature>
<evidence type="ECO:0000256" key="5">
    <source>
        <dbReference type="ARBA" id="ARBA00022692"/>
    </source>
</evidence>
<keyword evidence="7 8" id="KW-0472">Membrane</keyword>
<feature type="transmembrane region" description="Helical" evidence="8">
    <location>
        <begin position="131"/>
        <end position="154"/>
    </location>
</feature>
<reference evidence="9 10" key="1">
    <citation type="submission" date="2012-01" db="EMBL/GenBank/DDBJ databases">
        <title>Complete sequence of Desulfotomaculum gibsoniae DSM 7213.</title>
        <authorList>
            <consortium name="US DOE Joint Genome Institute"/>
            <person name="Lucas S."/>
            <person name="Han J."/>
            <person name="Lapidus A."/>
            <person name="Cheng J.-F."/>
            <person name="Goodwin L."/>
            <person name="Pitluck S."/>
            <person name="Peters L."/>
            <person name="Ovchinnikova G."/>
            <person name="Teshima H."/>
            <person name="Detter J.C."/>
            <person name="Han C."/>
            <person name="Tapia R."/>
            <person name="Land M."/>
            <person name="Hauser L."/>
            <person name="Kyrpides N."/>
            <person name="Ivanova N."/>
            <person name="Pagani I."/>
            <person name="Parshina S."/>
            <person name="Plugge C."/>
            <person name="Muyzer G."/>
            <person name="Kuever J."/>
            <person name="Ivanova A."/>
            <person name="Nazina T."/>
            <person name="Klenk H.-P."/>
            <person name="Brambilla E."/>
            <person name="Spring S."/>
            <person name="Stams A.F."/>
            <person name="Woyke T."/>
        </authorList>
    </citation>
    <scope>NUCLEOTIDE SEQUENCE [LARGE SCALE GENOMIC DNA]</scope>
    <source>
        <strain evidence="9 10">DSM 7213</strain>
    </source>
</reference>
<organism evidence="9 10">
    <name type="scientific">Desulfoscipio gibsoniae DSM 7213</name>
    <dbReference type="NCBI Taxonomy" id="767817"/>
    <lineage>
        <taxon>Bacteria</taxon>
        <taxon>Bacillati</taxon>
        <taxon>Bacillota</taxon>
        <taxon>Clostridia</taxon>
        <taxon>Eubacteriales</taxon>
        <taxon>Desulfallaceae</taxon>
        <taxon>Desulfoscipio</taxon>
    </lineage>
</organism>
<comment type="subcellular location">
    <subcellularLocation>
        <location evidence="1">Cell membrane</location>
        <topology evidence="1">Multi-pass membrane protein</topology>
    </subcellularLocation>
</comment>
<evidence type="ECO:0000256" key="2">
    <source>
        <dbReference type="ARBA" id="ARBA00010735"/>
    </source>
</evidence>
<evidence type="ECO:0000256" key="7">
    <source>
        <dbReference type="ARBA" id="ARBA00023136"/>
    </source>
</evidence>
<gene>
    <name evidence="9" type="ORF">Desgi_4269</name>
</gene>
<evidence type="ECO:0000313" key="9">
    <source>
        <dbReference type="EMBL" id="AGL03514.1"/>
    </source>
</evidence>
<feature type="transmembrane region" description="Helical" evidence="8">
    <location>
        <begin position="160"/>
        <end position="179"/>
    </location>
</feature>
<dbReference type="HOGENOM" id="CLU_065777_4_0_9"/>
<dbReference type="STRING" id="767817.Desgi_4269"/>
<dbReference type="RefSeq" id="WP_006521431.1">
    <property type="nucleotide sequence ID" value="NC_021184.1"/>
</dbReference>
<proteinExistence type="inferred from homology"/>
<name>R4KLJ1_9FIRM</name>
<dbReference type="AlphaFoldDB" id="R4KLJ1"/>
<feature type="transmembrane region" description="Helical" evidence="8">
    <location>
        <begin position="40"/>
        <end position="65"/>
    </location>
</feature>
<comment type="similarity">
    <text evidence="2">Belongs to the AzlC family.</text>
</comment>
<evidence type="ECO:0000256" key="3">
    <source>
        <dbReference type="ARBA" id="ARBA00022448"/>
    </source>
</evidence>
<evidence type="ECO:0000256" key="8">
    <source>
        <dbReference type="SAM" id="Phobius"/>
    </source>
</evidence>
<dbReference type="PANTHER" id="PTHR34979:SF1">
    <property type="entry name" value="INNER MEMBRANE PROTEIN YGAZ"/>
    <property type="match status" value="1"/>
</dbReference>
<dbReference type="Proteomes" id="UP000013520">
    <property type="component" value="Chromosome"/>
</dbReference>
<keyword evidence="5 8" id="KW-0812">Transmembrane</keyword>
<feature type="transmembrane region" description="Helical" evidence="8">
    <location>
        <begin position="191"/>
        <end position="224"/>
    </location>
</feature>
<dbReference type="KEGG" id="dgi:Desgi_4269"/>
<evidence type="ECO:0000313" key="10">
    <source>
        <dbReference type="Proteomes" id="UP000013520"/>
    </source>
</evidence>
<evidence type="ECO:0000256" key="1">
    <source>
        <dbReference type="ARBA" id="ARBA00004651"/>
    </source>
</evidence>